<feature type="region of interest" description="Disordered" evidence="1">
    <location>
        <begin position="77"/>
        <end position="204"/>
    </location>
</feature>
<evidence type="ECO:0000256" key="1">
    <source>
        <dbReference type="SAM" id="MobiDB-lite"/>
    </source>
</evidence>
<evidence type="ECO:0000313" key="2">
    <source>
        <dbReference type="EMBL" id="OAE30755.1"/>
    </source>
</evidence>
<dbReference type="Proteomes" id="UP000077202">
    <property type="component" value="Unassembled WGS sequence"/>
</dbReference>
<sequence>MRACEYTRSSKSKTDRKGRAGQDRTRGGRGSEMAQESTQPNKKIDAKEDLVFLTSGAKEKLSKTIVGASETAYKMLHPFNKEGRDQATEKAKELKREVSNKQSRIRATAHQQAEQSRLETAQQQEAPLCPISSPQSGMESGPDQEQASAAPYDHMSPSSAQPSQVQNVVAHERGVSVESCSSSSSSDGSSRAGIAPTAADYRSA</sequence>
<feature type="compositionally biased region" description="Polar residues" evidence="1">
    <location>
        <begin position="132"/>
        <end position="147"/>
    </location>
</feature>
<keyword evidence="3" id="KW-1185">Reference proteome</keyword>
<accession>A0A176WEQ2</accession>
<evidence type="ECO:0000313" key="3">
    <source>
        <dbReference type="Proteomes" id="UP000077202"/>
    </source>
</evidence>
<feature type="compositionally biased region" description="Low complexity" evidence="1">
    <location>
        <begin position="176"/>
        <end position="190"/>
    </location>
</feature>
<reference evidence="2" key="1">
    <citation type="submission" date="2016-03" db="EMBL/GenBank/DDBJ databases">
        <title>Mechanisms controlling the formation of the plant cell surface in tip-growing cells are functionally conserved among land plants.</title>
        <authorList>
            <person name="Honkanen S."/>
            <person name="Jones V.A."/>
            <person name="Morieri G."/>
            <person name="Champion C."/>
            <person name="Hetherington A.J."/>
            <person name="Kelly S."/>
            <person name="Saint-Marcoux D."/>
            <person name="Proust H."/>
            <person name="Prescott H."/>
            <person name="Dolan L."/>
        </authorList>
    </citation>
    <scope>NUCLEOTIDE SEQUENCE [LARGE SCALE GENOMIC DNA]</scope>
    <source>
        <tissue evidence="2">Whole gametophyte</tissue>
    </source>
</reference>
<feature type="compositionally biased region" description="Basic and acidic residues" evidence="1">
    <location>
        <begin position="79"/>
        <end position="99"/>
    </location>
</feature>
<feature type="compositionally biased region" description="Basic and acidic residues" evidence="1">
    <location>
        <begin position="12"/>
        <end position="26"/>
    </location>
</feature>
<comment type="caution">
    <text evidence="2">The sequence shown here is derived from an EMBL/GenBank/DDBJ whole genome shotgun (WGS) entry which is preliminary data.</text>
</comment>
<organism evidence="2 3">
    <name type="scientific">Marchantia polymorpha subsp. ruderalis</name>
    <dbReference type="NCBI Taxonomy" id="1480154"/>
    <lineage>
        <taxon>Eukaryota</taxon>
        <taxon>Viridiplantae</taxon>
        <taxon>Streptophyta</taxon>
        <taxon>Embryophyta</taxon>
        <taxon>Marchantiophyta</taxon>
        <taxon>Marchantiopsida</taxon>
        <taxon>Marchantiidae</taxon>
        <taxon>Marchantiales</taxon>
        <taxon>Marchantiaceae</taxon>
        <taxon>Marchantia</taxon>
    </lineage>
</organism>
<feature type="compositionally biased region" description="Polar residues" evidence="1">
    <location>
        <begin position="109"/>
        <end position="125"/>
    </location>
</feature>
<dbReference type="EMBL" id="LVLJ01001251">
    <property type="protein sequence ID" value="OAE30755.1"/>
    <property type="molecule type" value="Genomic_DNA"/>
</dbReference>
<protein>
    <submittedName>
        <fullName evidence="2">Uncharacterized protein</fullName>
    </submittedName>
</protein>
<feature type="compositionally biased region" description="Polar residues" evidence="1">
    <location>
        <begin position="156"/>
        <end position="167"/>
    </location>
</feature>
<name>A0A176WEQ2_MARPO</name>
<feature type="region of interest" description="Disordered" evidence="1">
    <location>
        <begin position="1"/>
        <end position="45"/>
    </location>
</feature>
<gene>
    <name evidence="2" type="ORF">AXG93_2265s1140</name>
</gene>
<proteinExistence type="predicted"/>
<dbReference type="AlphaFoldDB" id="A0A176WEQ2"/>